<sequence length="62" mass="7296">MIVPVRQWTLLRPIRLAMRAHRVQKSRPAAIRSPRVRTSVLDQFTALMEHNVSLVLKEYTKE</sequence>
<protein>
    <submittedName>
        <fullName evidence="1">Uncharacterized protein</fullName>
    </submittedName>
</protein>
<dbReference type="EMBL" id="CP007139">
    <property type="protein sequence ID" value="AIE87710.1"/>
    <property type="molecule type" value="Genomic_DNA"/>
</dbReference>
<reference evidence="1 2" key="1">
    <citation type="journal article" date="2014" name="PLoS ONE">
        <title>The first complete genome sequence of the class fimbriimonadia in the phylum armatimonadetes.</title>
        <authorList>
            <person name="Hu Z.Y."/>
            <person name="Wang Y.Z."/>
            <person name="Im W.T."/>
            <person name="Wang S.Y."/>
            <person name="Zhao G.P."/>
            <person name="Zheng H.J."/>
            <person name="Quan Z.X."/>
        </authorList>
    </citation>
    <scope>NUCLEOTIDE SEQUENCE [LARGE SCALE GENOMIC DNA]</scope>
    <source>
        <strain evidence="1">Gsoil 348</strain>
    </source>
</reference>
<name>A0A068NY02_FIMGI</name>
<keyword evidence="2" id="KW-1185">Reference proteome</keyword>
<dbReference type="HOGENOM" id="CLU_2897553_0_0_0"/>
<gene>
    <name evidence="1" type="ORF">OP10G_4342</name>
</gene>
<accession>A0A068NY02</accession>
<dbReference type="AlphaFoldDB" id="A0A068NY02"/>
<evidence type="ECO:0000313" key="2">
    <source>
        <dbReference type="Proteomes" id="UP000027982"/>
    </source>
</evidence>
<evidence type="ECO:0000313" key="1">
    <source>
        <dbReference type="EMBL" id="AIE87710.1"/>
    </source>
</evidence>
<proteinExistence type="predicted"/>
<dbReference type="Proteomes" id="UP000027982">
    <property type="component" value="Chromosome"/>
</dbReference>
<dbReference type="KEGG" id="fgi:OP10G_4342"/>
<organism evidence="1 2">
    <name type="scientific">Fimbriimonas ginsengisoli Gsoil 348</name>
    <dbReference type="NCBI Taxonomy" id="661478"/>
    <lineage>
        <taxon>Bacteria</taxon>
        <taxon>Bacillati</taxon>
        <taxon>Armatimonadota</taxon>
        <taxon>Fimbriimonadia</taxon>
        <taxon>Fimbriimonadales</taxon>
        <taxon>Fimbriimonadaceae</taxon>
        <taxon>Fimbriimonas</taxon>
    </lineage>
</organism>